<dbReference type="SUPFAM" id="SSF101898">
    <property type="entry name" value="NHL repeat"/>
    <property type="match status" value="1"/>
</dbReference>
<proteinExistence type="predicted"/>
<dbReference type="GO" id="GO:0061630">
    <property type="term" value="F:ubiquitin protein ligase activity"/>
    <property type="evidence" value="ECO:0007669"/>
    <property type="project" value="TreeGrafter"/>
</dbReference>
<dbReference type="GO" id="GO:0000209">
    <property type="term" value="P:protein polyubiquitination"/>
    <property type="evidence" value="ECO:0007669"/>
    <property type="project" value="TreeGrafter"/>
</dbReference>
<dbReference type="InterPro" id="IPR011042">
    <property type="entry name" value="6-blade_b-propeller_TolB-like"/>
</dbReference>
<dbReference type="PANTHER" id="PTHR24104">
    <property type="entry name" value="E3 UBIQUITIN-PROTEIN LIGASE NHLRC1-RELATED"/>
    <property type="match status" value="1"/>
</dbReference>
<reference evidence="2" key="1">
    <citation type="journal article" date="2017" name="bioRxiv">
        <title>Comparative analysis of the genomes of Stylophora pistillata and Acropora digitifera provides evidence for extensive differences between species of corals.</title>
        <authorList>
            <person name="Voolstra C.R."/>
            <person name="Li Y."/>
            <person name="Liew Y.J."/>
            <person name="Baumgarten S."/>
            <person name="Zoccola D."/>
            <person name="Flot J.-F."/>
            <person name="Tambutte S."/>
            <person name="Allemand D."/>
            <person name="Aranda M."/>
        </authorList>
    </citation>
    <scope>NUCLEOTIDE SEQUENCE [LARGE SCALE GENOMIC DNA]</scope>
</reference>
<evidence type="ECO:0000313" key="1">
    <source>
        <dbReference type="EMBL" id="PFX22822.1"/>
    </source>
</evidence>
<organism evidence="1 2">
    <name type="scientific">Stylophora pistillata</name>
    <name type="common">Smooth cauliflower coral</name>
    <dbReference type="NCBI Taxonomy" id="50429"/>
    <lineage>
        <taxon>Eukaryota</taxon>
        <taxon>Metazoa</taxon>
        <taxon>Cnidaria</taxon>
        <taxon>Anthozoa</taxon>
        <taxon>Hexacorallia</taxon>
        <taxon>Scleractinia</taxon>
        <taxon>Astrocoeniina</taxon>
        <taxon>Pocilloporidae</taxon>
        <taxon>Stylophora</taxon>
    </lineage>
</organism>
<accession>A0A2B4S2T3</accession>
<sequence length="476" mass="54543">MSGIITAVFEATIGWLADKGRDKATEKLEDGDVTDHQFRAIIMREMDEMKSKLDGLPRKDLLASISFFREGIELLYEAFGETKPRIEYRADTAQAACVKAALSLTKGMRKMELTEPVTRKLASAKKKFKCAREKATEVFSNEALSTSDRILSSISTKEPLPQWPMIDTGEEKFDILRDGRVTKALRKQGMKNCSVLWMLGQDGEEEHKINKPRAIATNSSGQYIVADHDLTFKVFDNSGEFVERFRLPPPIDDSGNDVLDIDWPFRLATDINDDIYVTVKEQDHEDSYRILKFNKAAEKDYTFPVRKTEGFKHQWCKLSVSDSGKVMVLRGDWIESRSIVDVYETDGQFVCRFGEQIFREPWDITTLSDEKVMVVDKSPSRCVHIFSEQGEHLKEFDLHETLYFPKIAFHREIVAGKPISTKHLFVGVYTKDDSPFFELQNSARRRRNWVENGSDVNDSTNVANLVCRERVVFMVP</sequence>
<dbReference type="GO" id="GO:0043161">
    <property type="term" value="P:proteasome-mediated ubiquitin-dependent protein catabolic process"/>
    <property type="evidence" value="ECO:0007669"/>
    <property type="project" value="TreeGrafter"/>
</dbReference>
<dbReference type="Proteomes" id="UP000225706">
    <property type="component" value="Unassembled WGS sequence"/>
</dbReference>
<comment type="caution">
    <text evidence="1">The sequence shown here is derived from an EMBL/GenBank/DDBJ whole genome shotgun (WGS) entry which is preliminary data.</text>
</comment>
<dbReference type="OrthoDB" id="5971427at2759"/>
<name>A0A2B4S2T3_STYPI</name>
<keyword evidence="2" id="KW-1185">Reference proteome</keyword>
<protein>
    <submittedName>
        <fullName evidence="1">Uncharacterized protein</fullName>
    </submittedName>
</protein>
<evidence type="ECO:0000313" key="2">
    <source>
        <dbReference type="Proteomes" id="UP000225706"/>
    </source>
</evidence>
<dbReference type="EMBL" id="LSMT01000228">
    <property type="protein sequence ID" value="PFX22822.1"/>
    <property type="molecule type" value="Genomic_DNA"/>
</dbReference>
<dbReference type="PANTHER" id="PTHR24104:SF50">
    <property type="entry name" value="SMP-30_GLUCONOLACTONASE_LRE-LIKE REGION DOMAIN-CONTAINING PROTEIN"/>
    <property type="match status" value="1"/>
</dbReference>
<dbReference type="Gene3D" id="2.120.10.30">
    <property type="entry name" value="TolB, C-terminal domain"/>
    <property type="match status" value="1"/>
</dbReference>
<gene>
    <name evidence="1" type="ORF">AWC38_SpisGene12657</name>
</gene>
<dbReference type="InterPro" id="IPR050952">
    <property type="entry name" value="TRIM-NHL_E3_ligases"/>
</dbReference>
<dbReference type="AlphaFoldDB" id="A0A2B4S2T3"/>